<name>A0A1H4EWB1_9GAMM</name>
<dbReference type="AlphaFoldDB" id="A0A1H4EWB1"/>
<feature type="transmembrane region" description="Helical" evidence="7">
    <location>
        <begin position="42"/>
        <end position="59"/>
    </location>
</feature>
<protein>
    <submittedName>
        <fullName evidence="8">Uncharacterized membrane protein</fullName>
    </submittedName>
</protein>
<proteinExistence type="predicted"/>
<evidence type="ECO:0000313" key="9">
    <source>
        <dbReference type="Proteomes" id="UP000242469"/>
    </source>
</evidence>
<dbReference type="RefSeq" id="WP_091826855.1">
    <property type="nucleotide sequence ID" value="NZ_FNRJ01000009.1"/>
</dbReference>
<evidence type="ECO:0000256" key="1">
    <source>
        <dbReference type="ARBA" id="ARBA00004651"/>
    </source>
</evidence>
<feature type="transmembrane region" description="Helical" evidence="7">
    <location>
        <begin position="187"/>
        <end position="206"/>
    </location>
</feature>
<dbReference type="Gene3D" id="1.10.1760.20">
    <property type="match status" value="1"/>
</dbReference>
<dbReference type="STRING" id="1122198.SAMN02745729_10994"/>
<keyword evidence="3" id="KW-1003">Cell membrane</keyword>
<evidence type="ECO:0000256" key="5">
    <source>
        <dbReference type="ARBA" id="ARBA00022989"/>
    </source>
</evidence>
<organism evidence="8 9">
    <name type="scientific">Marinobacterium iners DSM 11526</name>
    <dbReference type="NCBI Taxonomy" id="1122198"/>
    <lineage>
        <taxon>Bacteria</taxon>
        <taxon>Pseudomonadati</taxon>
        <taxon>Pseudomonadota</taxon>
        <taxon>Gammaproteobacteria</taxon>
        <taxon>Oceanospirillales</taxon>
        <taxon>Oceanospirillaceae</taxon>
        <taxon>Marinobacterium</taxon>
    </lineage>
</organism>
<evidence type="ECO:0000313" key="8">
    <source>
        <dbReference type="EMBL" id="SEA88930.1"/>
    </source>
</evidence>
<feature type="transmembrane region" description="Helical" evidence="7">
    <location>
        <begin position="71"/>
        <end position="96"/>
    </location>
</feature>
<feature type="transmembrane region" description="Helical" evidence="7">
    <location>
        <begin position="12"/>
        <end position="36"/>
    </location>
</feature>
<feature type="transmembrane region" description="Helical" evidence="7">
    <location>
        <begin position="108"/>
        <end position="127"/>
    </location>
</feature>
<dbReference type="InterPro" id="IPR002751">
    <property type="entry name" value="CbiM/NikMN"/>
</dbReference>
<keyword evidence="9" id="KW-1185">Reference proteome</keyword>
<keyword evidence="2" id="KW-0813">Transport</keyword>
<gene>
    <name evidence="8" type="ORF">SAMN02745729_10994</name>
</gene>
<accession>A0A1H4EWB1</accession>
<keyword evidence="5 7" id="KW-1133">Transmembrane helix</keyword>
<dbReference type="GO" id="GO:0000041">
    <property type="term" value="P:transition metal ion transport"/>
    <property type="evidence" value="ECO:0007669"/>
    <property type="project" value="InterPro"/>
</dbReference>
<dbReference type="EMBL" id="FNRJ01000009">
    <property type="protein sequence ID" value="SEA88930.1"/>
    <property type="molecule type" value="Genomic_DNA"/>
</dbReference>
<evidence type="ECO:0000256" key="2">
    <source>
        <dbReference type="ARBA" id="ARBA00022448"/>
    </source>
</evidence>
<evidence type="ECO:0000256" key="7">
    <source>
        <dbReference type="SAM" id="Phobius"/>
    </source>
</evidence>
<keyword evidence="4 7" id="KW-0812">Transmembrane</keyword>
<reference evidence="9" key="1">
    <citation type="submission" date="2016-10" db="EMBL/GenBank/DDBJ databases">
        <authorList>
            <person name="Varghese N."/>
            <person name="Submissions S."/>
        </authorList>
    </citation>
    <scope>NUCLEOTIDE SEQUENCE [LARGE SCALE GENOMIC DNA]</scope>
    <source>
        <strain evidence="9">DSM 11526</strain>
    </source>
</reference>
<dbReference type="OrthoDB" id="5297929at2"/>
<sequence>MSLTQGLISGGWLWAASLAALLVLLLALKTAPWSVLMQQRRLQHLLFGATVVLMLMWTMRAGISPGLGIHFLGMTTLTLMFGWDLAILSGTLALLGMTLIGRESWDTLSVNVLCSVVLPALASMAVLRLVEAKLPRNFFVYLFLCAFFGAGVATAVGGMAMALLLWADGVYPWAKIYLEYVRFLPLIMFPEGLLNGIIMTGMMVFHPDWIRTFDARHYIDEQ</sequence>
<evidence type="ECO:0000256" key="4">
    <source>
        <dbReference type="ARBA" id="ARBA00022692"/>
    </source>
</evidence>
<feature type="transmembrane region" description="Helical" evidence="7">
    <location>
        <begin position="139"/>
        <end position="167"/>
    </location>
</feature>
<keyword evidence="6 7" id="KW-0472">Membrane</keyword>
<dbReference type="GO" id="GO:0005886">
    <property type="term" value="C:plasma membrane"/>
    <property type="evidence" value="ECO:0007669"/>
    <property type="project" value="UniProtKB-SubCell"/>
</dbReference>
<dbReference type="Pfam" id="PF01891">
    <property type="entry name" value="CbiM"/>
    <property type="match status" value="1"/>
</dbReference>
<evidence type="ECO:0000256" key="6">
    <source>
        <dbReference type="ARBA" id="ARBA00023136"/>
    </source>
</evidence>
<comment type="subcellular location">
    <subcellularLocation>
        <location evidence="1">Cell membrane</location>
        <topology evidence="1">Multi-pass membrane protein</topology>
    </subcellularLocation>
</comment>
<evidence type="ECO:0000256" key="3">
    <source>
        <dbReference type="ARBA" id="ARBA00022475"/>
    </source>
</evidence>
<dbReference type="Proteomes" id="UP000242469">
    <property type="component" value="Unassembled WGS sequence"/>
</dbReference>